<gene>
    <name evidence="5" type="ORF">GCM10009838_42140</name>
</gene>
<dbReference type="PANTHER" id="PTHR43792">
    <property type="entry name" value="GNAT FAMILY, PUTATIVE (AFU_ORTHOLOGUE AFUA_3G00765)-RELATED-RELATED"/>
    <property type="match status" value="1"/>
</dbReference>
<dbReference type="InterPro" id="IPR000182">
    <property type="entry name" value="GNAT_dom"/>
</dbReference>
<dbReference type="EMBL" id="BAAAQM010000023">
    <property type="protein sequence ID" value="GAA1977327.1"/>
    <property type="molecule type" value="Genomic_DNA"/>
</dbReference>
<keyword evidence="1" id="KW-0808">Transferase</keyword>
<name>A0ABP5DDR5_9ACTN</name>
<dbReference type="RefSeq" id="WP_344658780.1">
    <property type="nucleotide sequence ID" value="NZ_BAAAQM010000023.1"/>
</dbReference>
<sequence>MTTEGIHLTDDIVLRPTVPADAAAVARAYDRNRAHLGPWEPIRPDDFYTEAGQLSRLTQLDEQRRAGHIERWVFDRGDGEVYGNITLSNIELGIFLNARMGYWVDAALNGRGLATAAVSAVCDHAHRRWNLHRIEAGTNVENFASQRVLAKCGFEEIGLSRAHLFINGKWSDSKQFHRILHTDPVPTA</sequence>
<evidence type="ECO:0000313" key="5">
    <source>
        <dbReference type="EMBL" id="GAA1977327.1"/>
    </source>
</evidence>
<dbReference type="Pfam" id="PF13302">
    <property type="entry name" value="Acetyltransf_3"/>
    <property type="match status" value="1"/>
</dbReference>
<comment type="caution">
    <text evidence="5">The sequence shown here is derived from an EMBL/GenBank/DDBJ whole genome shotgun (WGS) entry which is preliminary data.</text>
</comment>
<evidence type="ECO:0000313" key="6">
    <source>
        <dbReference type="Proteomes" id="UP001499854"/>
    </source>
</evidence>
<proteinExistence type="inferred from homology"/>
<dbReference type="PANTHER" id="PTHR43792:SF8">
    <property type="entry name" value="[RIBOSOMAL PROTEIN US5]-ALANINE N-ACETYLTRANSFERASE"/>
    <property type="match status" value="1"/>
</dbReference>
<feature type="domain" description="N-acetyltransferase" evidence="4">
    <location>
        <begin position="12"/>
        <end position="177"/>
    </location>
</feature>
<dbReference type="PROSITE" id="PS51186">
    <property type="entry name" value="GNAT"/>
    <property type="match status" value="1"/>
</dbReference>
<organism evidence="5 6">
    <name type="scientific">Catenulispora subtropica</name>
    <dbReference type="NCBI Taxonomy" id="450798"/>
    <lineage>
        <taxon>Bacteria</taxon>
        <taxon>Bacillati</taxon>
        <taxon>Actinomycetota</taxon>
        <taxon>Actinomycetes</taxon>
        <taxon>Catenulisporales</taxon>
        <taxon>Catenulisporaceae</taxon>
        <taxon>Catenulispora</taxon>
    </lineage>
</organism>
<protein>
    <recommendedName>
        <fullName evidence="4">N-acetyltransferase domain-containing protein</fullName>
    </recommendedName>
</protein>
<dbReference type="Gene3D" id="3.40.630.30">
    <property type="match status" value="1"/>
</dbReference>
<reference evidence="6" key="1">
    <citation type="journal article" date="2019" name="Int. J. Syst. Evol. Microbiol.">
        <title>The Global Catalogue of Microorganisms (GCM) 10K type strain sequencing project: providing services to taxonomists for standard genome sequencing and annotation.</title>
        <authorList>
            <consortium name="The Broad Institute Genomics Platform"/>
            <consortium name="The Broad Institute Genome Sequencing Center for Infectious Disease"/>
            <person name="Wu L."/>
            <person name="Ma J."/>
        </authorList>
    </citation>
    <scope>NUCLEOTIDE SEQUENCE [LARGE SCALE GENOMIC DNA]</scope>
    <source>
        <strain evidence="6">JCM 16013</strain>
    </source>
</reference>
<keyword evidence="6" id="KW-1185">Reference proteome</keyword>
<evidence type="ECO:0000256" key="2">
    <source>
        <dbReference type="ARBA" id="ARBA00023315"/>
    </source>
</evidence>
<evidence type="ECO:0000259" key="4">
    <source>
        <dbReference type="PROSITE" id="PS51186"/>
    </source>
</evidence>
<dbReference type="InterPro" id="IPR051531">
    <property type="entry name" value="N-acetyltransferase"/>
</dbReference>
<dbReference type="Proteomes" id="UP001499854">
    <property type="component" value="Unassembled WGS sequence"/>
</dbReference>
<accession>A0ABP5DDR5</accession>
<evidence type="ECO:0000256" key="1">
    <source>
        <dbReference type="ARBA" id="ARBA00022679"/>
    </source>
</evidence>
<dbReference type="InterPro" id="IPR016181">
    <property type="entry name" value="Acyl_CoA_acyltransferase"/>
</dbReference>
<dbReference type="SUPFAM" id="SSF55729">
    <property type="entry name" value="Acyl-CoA N-acyltransferases (Nat)"/>
    <property type="match status" value="1"/>
</dbReference>
<comment type="similarity">
    <text evidence="3">Belongs to the acetyltransferase family. RimJ subfamily.</text>
</comment>
<keyword evidence="2" id="KW-0012">Acyltransferase</keyword>
<evidence type="ECO:0000256" key="3">
    <source>
        <dbReference type="ARBA" id="ARBA00038502"/>
    </source>
</evidence>